<reference evidence="9 10" key="1">
    <citation type="journal article" date="2016" name="Nat. Commun.">
        <title>Thousands of microbial genomes shed light on interconnected biogeochemical processes in an aquifer system.</title>
        <authorList>
            <person name="Anantharaman K."/>
            <person name="Brown C.T."/>
            <person name="Hug L.A."/>
            <person name="Sharon I."/>
            <person name="Castelle C.J."/>
            <person name="Probst A.J."/>
            <person name="Thomas B.C."/>
            <person name="Singh A."/>
            <person name="Wilkins M.J."/>
            <person name="Karaoz U."/>
            <person name="Brodie E.L."/>
            <person name="Williams K.H."/>
            <person name="Hubbard S.S."/>
            <person name="Banfield J.F."/>
        </authorList>
    </citation>
    <scope>NUCLEOTIDE SEQUENCE [LARGE SCALE GENOMIC DNA]</scope>
</reference>
<dbReference type="InterPro" id="IPR042175">
    <property type="entry name" value="Cell/Rod_MreC_2"/>
</dbReference>
<evidence type="ECO:0000256" key="4">
    <source>
        <dbReference type="ARBA" id="ARBA00032089"/>
    </source>
</evidence>
<dbReference type="Proteomes" id="UP000177360">
    <property type="component" value="Unassembled WGS sequence"/>
</dbReference>
<dbReference type="InterPro" id="IPR042177">
    <property type="entry name" value="Cell/Rod_1"/>
</dbReference>
<evidence type="ECO:0000313" key="9">
    <source>
        <dbReference type="EMBL" id="OGZ19549.1"/>
    </source>
</evidence>
<dbReference type="GO" id="GO:0008360">
    <property type="term" value="P:regulation of cell shape"/>
    <property type="evidence" value="ECO:0007669"/>
    <property type="project" value="UniProtKB-KW"/>
</dbReference>
<feature type="coiled-coil region" evidence="6">
    <location>
        <begin position="64"/>
        <end position="108"/>
    </location>
</feature>
<evidence type="ECO:0000256" key="3">
    <source>
        <dbReference type="ARBA" id="ARBA00022960"/>
    </source>
</evidence>
<name>A0A1G2E1N1_9BACT</name>
<dbReference type="AlphaFoldDB" id="A0A1G2E1N1"/>
<gene>
    <name evidence="9" type="ORF">A2626_01945</name>
</gene>
<keyword evidence="7" id="KW-1133">Transmembrane helix</keyword>
<keyword evidence="6" id="KW-0175">Coiled coil</keyword>
<evidence type="ECO:0000256" key="5">
    <source>
        <dbReference type="PIRNR" id="PIRNR038471"/>
    </source>
</evidence>
<dbReference type="Pfam" id="PF04085">
    <property type="entry name" value="MreC"/>
    <property type="match status" value="1"/>
</dbReference>
<keyword evidence="7" id="KW-0812">Transmembrane</keyword>
<dbReference type="InterPro" id="IPR055342">
    <property type="entry name" value="MreC_beta-barrel_core"/>
</dbReference>
<comment type="function">
    <text evidence="5">Involved in formation and maintenance of cell shape.</text>
</comment>
<dbReference type="PANTHER" id="PTHR34138:SF1">
    <property type="entry name" value="CELL SHAPE-DETERMINING PROTEIN MREC"/>
    <property type="match status" value="1"/>
</dbReference>
<evidence type="ECO:0000256" key="2">
    <source>
        <dbReference type="ARBA" id="ARBA00013855"/>
    </source>
</evidence>
<dbReference type="Gene3D" id="2.40.10.340">
    <property type="entry name" value="Rod shape-determining protein MreC, domain 1"/>
    <property type="match status" value="1"/>
</dbReference>
<evidence type="ECO:0000256" key="7">
    <source>
        <dbReference type="SAM" id="Phobius"/>
    </source>
</evidence>
<sequence>MLNTKHKNRNKIIFVILAILIITFSNFVQKQIREFFYFISSPIQKPLWRAGDRASDFLWSFFNTKNLKQEKERLENENQNLIFKISALQEIKKENETLRQALGIELQENFNLEISQIINKDVSAGFILIDKGLLSGISKDMPIITGQNVLIGKISQVYDNFSEVMLVSNHKSVFDAKISSPDNDVTGIIRGQGSYSYALYDLIPRGTEISTGETIITSGLGGFLPKGLIIGKIKEVRKSDVDPFQQAKVELFFNISSADNIFVIKSLK</sequence>
<keyword evidence="3 5" id="KW-0133">Cell shape</keyword>
<feature type="transmembrane region" description="Helical" evidence="7">
    <location>
        <begin position="12"/>
        <end position="28"/>
    </location>
</feature>
<evidence type="ECO:0000313" key="10">
    <source>
        <dbReference type="Proteomes" id="UP000177360"/>
    </source>
</evidence>
<organism evidence="9 10">
    <name type="scientific">Candidatus Nealsonbacteria bacterium RIFCSPHIGHO2_01_FULL_38_55</name>
    <dbReference type="NCBI Taxonomy" id="1801664"/>
    <lineage>
        <taxon>Bacteria</taxon>
        <taxon>Candidatus Nealsoniibacteriota</taxon>
    </lineage>
</organism>
<protein>
    <recommendedName>
        <fullName evidence="2 5">Cell shape-determining protein MreC</fullName>
    </recommendedName>
    <alternativeName>
        <fullName evidence="4 5">Cell shape protein MreC</fullName>
    </alternativeName>
</protein>
<accession>A0A1G2E1N1</accession>
<keyword evidence="7" id="KW-0472">Membrane</keyword>
<dbReference type="PANTHER" id="PTHR34138">
    <property type="entry name" value="CELL SHAPE-DETERMINING PROTEIN MREC"/>
    <property type="match status" value="1"/>
</dbReference>
<dbReference type="InterPro" id="IPR007221">
    <property type="entry name" value="MreC"/>
</dbReference>
<dbReference type="PIRSF" id="PIRSF038471">
    <property type="entry name" value="MreC"/>
    <property type="match status" value="1"/>
</dbReference>
<evidence type="ECO:0000256" key="6">
    <source>
        <dbReference type="SAM" id="Coils"/>
    </source>
</evidence>
<dbReference type="Gene3D" id="2.40.10.350">
    <property type="entry name" value="Rod shape-determining protein MreC, domain 2"/>
    <property type="match status" value="1"/>
</dbReference>
<comment type="similarity">
    <text evidence="1 5">Belongs to the MreC family.</text>
</comment>
<dbReference type="NCBIfam" id="TIGR00219">
    <property type="entry name" value="mreC"/>
    <property type="match status" value="1"/>
</dbReference>
<evidence type="ECO:0000259" key="8">
    <source>
        <dbReference type="Pfam" id="PF04085"/>
    </source>
</evidence>
<comment type="caution">
    <text evidence="9">The sequence shown here is derived from an EMBL/GenBank/DDBJ whole genome shotgun (WGS) entry which is preliminary data.</text>
</comment>
<feature type="domain" description="Rod shape-determining protein MreC beta-barrel core" evidence="8">
    <location>
        <begin position="125"/>
        <end position="265"/>
    </location>
</feature>
<dbReference type="GO" id="GO:0005886">
    <property type="term" value="C:plasma membrane"/>
    <property type="evidence" value="ECO:0007669"/>
    <property type="project" value="TreeGrafter"/>
</dbReference>
<evidence type="ECO:0000256" key="1">
    <source>
        <dbReference type="ARBA" id="ARBA00009369"/>
    </source>
</evidence>
<proteinExistence type="inferred from homology"/>
<dbReference type="EMBL" id="MHLZ01000028">
    <property type="protein sequence ID" value="OGZ19549.1"/>
    <property type="molecule type" value="Genomic_DNA"/>
</dbReference>